<accession>A0A7I4YHV4</accession>
<dbReference type="WBParaSite" id="HCON_00103830-00001">
    <property type="protein sequence ID" value="HCON_00103830-00001"/>
    <property type="gene ID" value="HCON_00103830"/>
</dbReference>
<name>A0A7I4YHV4_HAECO</name>
<dbReference type="PANTHER" id="PTHR13593:SF113">
    <property type="entry name" value="SI:DKEY-266F7.9"/>
    <property type="match status" value="1"/>
</dbReference>
<reference evidence="3" key="1">
    <citation type="submission" date="2020-12" db="UniProtKB">
        <authorList>
            <consortium name="WormBaseParasite"/>
        </authorList>
    </citation>
    <scope>IDENTIFICATION</scope>
    <source>
        <strain evidence="3">MHco3</strain>
    </source>
</reference>
<dbReference type="Gene3D" id="3.20.20.190">
    <property type="entry name" value="Phosphatidylinositol (PI) phosphodiesterase"/>
    <property type="match status" value="1"/>
</dbReference>
<dbReference type="GO" id="GO:0006629">
    <property type="term" value="P:lipid metabolic process"/>
    <property type="evidence" value="ECO:0007669"/>
    <property type="project" value="InterPro"/>
</dbReference>
<proteinExistence type="predicted"/>
<dbReference type="PROSITE" id="PS50007">
    <property type="entry name" value="PIPLC_X_DOMAIN"/>
    <property type="match status" value="1"/>
</dbReference>
<dbReference type="GO" id="GO:0008081">
    <property type="term" value="F:phosphoric diester hydrolase activity"/>
    <property type="evidence" value="ECO:0007669"/>
    <property type="project" value="InterPro"/>
</dbReference>
<keyword evidence="2" id="KW-1185">Reference proteome</keyword>
<dbReference type="PANTHER" id="PTHR13593">
    <property type="match status" value="1"/>
</dbReference>
<dbReference type="InterPro" id="IPR051057">
    <property type="entry name" value="PI-PLC_domain"/>
</dbReference>
<dbReference type="OMA" id="PWPNTRN"/>
<dbReference type="Pfam" id="PF00388">
    <property type="entry name" value="PI-PLC-X"/>
    <property type="match status" value="1"/>
</dbReference>
<dbReference type="SMART" id="SM00148">
    <property type="entry name" value="PLCXc"/>
    <property type="match status" value="1"/>
</dbReference>
<dbReference type="InterPro" id="IPR017946">
    <property type="entry name" value="PLC-like_Pdiesterase_TIM-brl"/>
</dbReference>
<evidence type="ECO:0000313" key="3">
    <source>
        <dbReference type="WBParaSite" id="HCON_00103830-00001"/>
    </source>
</evidence>
<evidence type="ECO:0000313" key="2">
    <source>
        <dbReference type="Proteomes" id="UP000025227"/>
    </source>
</evidence>
<dbReference type="AlphaFoldDB" id="A0A7I4YHV4"/>
<dbReference type="Proteomes" id="UP000025227">
    <property type="component" value="Unplaced"/>
</dbReference>
<dbReference type="SUPFAM" id="SSF51695">
    <property type="entry name" value="PLC-like phosphodiesterases"/>
    <property type="match status" value="1"/>
</dbReference>
<protein>
    <submittedName>
        <fullName evidence="3">PLCXc domain-containing protein</fullName>
    </submittedName>
</protein>
<evidence type="ECO:0000259" key="1">
    <source>
        <dbReference type="SMART" id="SM00148"/>
    </source>
</evidence>
<organism evidence="2 3">
    <name type="scientific">Haemonchus contortus</name>
    <name type="common">Barber pole worm</name>
    <dbReference type="NCBI Taxonomy" id="6289"/>
    <lineage>
        <taxon>Eukaryota</taxon>
        <taxon>Metazoa</taxon>
        <taxon>Ecdysozoa</taxon>
        <taxon>Nematoda</taxon>
        <taxon>Chromadorea</taxon>
        <taxon>Rhabditida</taxon>
        <taxon>Rhabditina</taxon>
        <taxon>Rhabditomorpha</taxon>
        <taxon>Strongyloidea</taxon>
        <taxon>Trichostrongylidae</taxon>
        <taxon>Haemonchus</taxon>
    </lineage>
</organism>
<dbReference type="InterPro" id="IPR000909">
    <property type="entry name" value="PLipase_C_PInositol-sp_X_dom"/>
</dbReference>
<feature type="domain" description="Phosphatidylinositol-specific phospholipase C X" evidence="1">
    <location>
        <begin position="27"/>
        <end position="206"/>
    </location>
</feature>
<sequence>VDLMPAGPITNGSPTSLKRWMADLPATLTSQPLHLLKIPGSHDSGATAELDPKLPVAIDLSDNIRRFAKPTCIKMGIKRWAVSQRYAIREQLEHGVRYLDLRIARPPPEVRSSEKDFRIVHGLYGITLRDCLKQVADFLNENDKEVILFDMNHVYDINIAEFTIIRQEILEAFGKSWLCPYIEDINAVTLDYMWKSGYRAIVICTFKSSDPTGFLFWPWTKISSPWPNTSNINTLIQTLKNGLESRPMSSSEKEPLRFFVSQGVITPQDSDVILRWFSSLQEFSKDVTPTVLQWMSELSEEIKQKINIVLLDYIDDHTSNFIISLNKV</sequence>
<dbReference type="OrthoDB" id="194775at2759"/>